<proteinExistence type="predicted"/>
<name>A0A0K0VLT7_9VIRU</name>
<evidence type="ECO:0000256" key="1">
    <source>
        <dbReference type="SAM" id="MobiDB-lite"/>
    </source>
</evidence>
<feature type="region of interest" description="Disordered" evidence="1">
    <location>
        <begin position="426"/>
        <end position="450"/>
    </location>
</feature>
<feature type="compositionally biased region" description="Gly residues" evidence="1">
    <location>
        <begin position="427"/>
        <end position="440"/>
    </location>
</feature>
<evidence type="ECO:0000313" key="2">
    <source>
        <dbReference type="EMBL" id="AKS10621.1"/>
    </source>
</evidence>
<accession>A0A0K0VLT7</accession>
<reference evidence="2" key="1">
    <citation type="journal article" date="2015" name="BMC Evol. Biol.">
        <title>Characterization of fossilized relatives of the White Spot Syndrome Virus in genomes of decapod crustaceans.</title>
        <authorList>
            <person name="Rozenberg A."/>
            <person name="Brand P."/>
            <person name="Rivera N."/>
            <person name="Leese F."/>
            <person name="Schubart C.D."/>
        </authorList>
    </citation>
    <scope>NUCLEOTIDE SEQUENCE</scope>
    <source>
        <strain evidence="2">747*9</strain>
    </source>
</reference>
<organism evidence="2">
    <name type="scientific">Metopaulias depressus WSSV-like virus</name>
    <dbReference type="NCBI Taxonomy" id="1675544"/>
    <lineage>
        <taxon>Viruses</taxon>
        <taxon>Viruses incertae sedis</taxon>
        <taxon>Naldaviricetes</taxon>
        <taxon>Nimaviridae</taxon>
        <taxon>Whispovirus</taxon>
    </lineage>
</organism>
<dbReference type="EMBL" id="KR820242">
    <property type="protein sequence ID" value="AKS10621.1"/>
    <property type="molecule type" value="Genomic_DNA"/>
</dbReference>
<protein>
    <submittedName>
        <fullName evidence="2">Wsv332-like protein</fullName>
    </submittedName>
</protein>
<sequence>MGFVIDETGMCVVNKESIDQRISSMDEEELKYVFDVSSPFLTHLIRLAHCPDANKVKDAAFNMLRLLLNNIFDTNSMKNKFISYKSMQDLATEGSSSKNVGEAIMSSVMGSLDPIAILTIILDDNGTGEENDTLSKSMDGILSVLAGYNPLKLDDFIMLEKCNEGQGCAACSSLQHTLKNINPSHGHTQSPDEALLYLLRCLNHRRLNFGGDIEFAKASPICVQNGNNPRFIIVPLKNLLLNCVDVLAGDAATRTLTNISRGDCRGTDVVYSDSNEMWVGSLRERVERLTLHDRAYISHVYAFLIFSRHRQQTGDCIKQFLYTIFARFLYSATEILFCANENASKEVDGGKFLDYVKAWTNTSVMSSTLNTMKAYQLWRNEDFSAAPVLNLFSGQWKKHYNNSEVLARVGADMANFICSMASPTRLGSGGGDGSGRGNGGRNNTTTSGLDSVRSVRQAEKYIPYGFVEPYKNSFKILTTGIGPFARNHSNGNNIPCNCFHILSQIEGGEILGSTTVAVNQAAFEKTIAPGYVENGTGNTMGLITAYIDKTILGSEFPDSPSDFEKRVHKFMRDIIFNKKMIHEETVNHCKTVPHSRMLASFTTTQGIARCFDTRIYTLFLLWQRPCVEYPNVSALTASQLELMLSRDPKWAEFITRIFFIMERVSFQLADAIVKNVNEGCHNDNNNNDNNNNSGGLGAVLKLLLPSNLKDAGAAKKLIDSSLKTVSKDWTMATATATAVSANGAKAQYTSKLYDLLYEIVIKNDMDPAYVITYSYFLCNYVKFMDELLMKTIQRGE</sequence>